<feature type="domain" description="VTT" evidence="8">
    <location>
        <begin position="32"/>
        <end position="156"/>
    </location>
</feature>
<dbReference type="Pfam" id="PF09335">
    <property type="entry name" value="VTT_dom"/>
    <property type="match status" value="1"/>
</dbReference>
<dbReference type="InterPro" id="IPR032816">
    <property type="entry name" value="VTT_dom"/>
</dbReference>
<evidence type="ECO:0000313" key="9">
    <source>
        <dbReference type="EMBL" id="MBB2923663.1"/>
    </source>
</evidence>
<feature type="transmembrane region" description="Helical" evidence="7">
    <location>
        <begin position="52"/>
        <end position="74"/>
    </location>
</feature>
<comment type="similarity">
    <text evidence="2">Belongs to the DedA family.</text>
</comment>
<evidence type="ECO:0000259" key="8">
    <source>
        <dbReference type="Pfam" id="PF09335"/>
    </source>
</evidence>
<dbReference type="EMBL" id="JACHVX010000003">
    <property type="protein sequence ID" value="MBB2923663.1"/>
    <property type="molecule type" value="Genomic_DNA"/>
</dbReference>
<feature type="transmembrane region" description="Helical" evidence="7">
    <location>
        <begin position="12"/>
        <end position="32"/>
    </location>
</feature>
<keyword evidence="6 7" id="KW-0472">Membrane</keyword>
<feature type="transmembrane region" description="Helical" evidence="7">
    <location>
        <begin position="169"/>
        <end position="190"/>
    </location>
</feature>
<keyword evidence="5 7" id="KW-1133">Transmembrane helix</keyword>
<dbReference type="PANTHER" id="PTHR42709:SF6">
    <property type="entry name" value="UNDECAPRENYL PHOSPHATE TRANSPORTER A"/>
    <property type="match status" value="1"/>
</dbReference>
<evidence type="ECO:0000256" key="2">
    <source>
        <dbReference type="ARBA" id="ARBA00010792"/>
    </source>
</evidence>
<evidence type="ECO:0000313" key="10">
    <source>
        <dbReference type="Proteomes" id="UP000518206"/>
    </source>
</evidence>
<accession>A0A7W4YBG7</accession>
<comment type="subcellular location">
    <subcellularLocation>
        <location evidence="1">Cell membrane</location>
        <topology evidence="1">Multi-pass membrane protein</topology>
    </subcellularLocation>
</comment>
<keyword evidence="4 7" id="KW-0812">Transmembrane</keyword>
<evidence type="ECO:0000256" key="5">
    <source>
        <dbReference type="ARBA" id="ARBA00022989"/>
    </source>
</evidence>
<sequence length="235" mass="23983">MTADWVAQLADTPWAVLLLGVVTTVDGFFPPVPSESAVVALAALSTSGRGPGLWAVASVAALGAFAGDQVAYTLGRRLPRGGRGLVRSRRAQHVLGWAEGALARRGAVLLLAARFTPGGRVLVNMAAGAVGFPRGRFSAIAALAAVLWAGYSVLLGVGAGHLLAGQHPAVVAGAGVVGGLLLGLVLDRVVRLRLRSRLRTRRGARQPGMVDDAVRADAPAVPRCGEPPVLSFTGG</sequence>
<evidence type="ECO:0000256" key="6">
    <source>
        <dbReference type="ARBA" id="ARBA00023136"/>
    </source>
</evidence>
<organism evidence="9 10">
    <name type="scientific">Cellulomonas cellasea</name>
    <dbReference type="NCBI Taxonomy" id="43670"/>
    <lineage>
        <taxon>Bacteria</taxon>
        <taxon>Bacillati</taxon>
        <taxon>Actinomycetota</taxon>
        <taxon>Actinomycetes</taxon>
        <taxon>Micrococcales</taxon>
        <taxon>Cellulomonadaceae</taxon>
        <taxon>Cellulomonas</taxon>
    </lineage>
</organism>
<evidence type="ECO:0000256" key="1">
    <source>
        <dbReference type="ARBA" id="ARBA00004651"/>
    </source>
</evidence>
<dbReference type="RefSeq" id="WP_183296470.1">
    <property type="nucleotide sequence ID" value="NZ_JACHVX010000003.1"/>
</dbReference>
<keyword evidence="3" id="KW-1003">Cell membrane</keyword>
<evidence type="ECO:0000256" key="7">
    <source>
        <dbReference type="SAM" id="Phobius"/>
    </source>
</evidence>
<protein>
    <submittedName>
        <fullName evidence="9">Membrane protein DedA with SNARE-associated domain</fullName>
    </submittedName>
</protein>
<dbReference type="Proteomes" id="UP000518206">
    <property type="component" value="Unassembled WGS sequence"/>
</dbReference>
<evidence type="ECO:0000256" key="4">
    <source>
        <dbReference type="ARBA" id="ARBA00022692"/>
    </source>
</evidence>
<proteinExistence type="inferred from homology"/>
<dbReference type="AlphaFoldDB" id="A0A7W4YBG7"/>
<comment type="caution">
    <text evidence="9">The sequence shown here is derived from an EMBL/GenBank/DDBJ whole genome shotgun (WGS) entry which is preliminary data.</text>
</comment>
<evidence type="ECO:0000256" key="3">
    <source>
        <dbReference type="ARBA" id="ARBA00022475"/>
    </source>
</evidence>
<feature type="transmembrane region" description="Helical" evidence="7">
    <location>
        <begin position="140"/>
        <end position="163"/>
    </location>
</feature>
<dbReference type="PANTHER" id="PTHR42709">
    <property type="entry name" value="ALKALINE PHOSPHATASE LIKE PROTEIN"/>
    <property type="match status" value="1"/>
</dbReference>
<name>A0A7W4YBG7_9CELL</name>
<gene>
    <name evidence="9" type="ORF">FHR80_002588</name>
</gene>
<dbReference type="InterPro" id="IPR051311">
    <property type="entry name" value="DedA_domain"/>
</dbReference>
<reference evidence="9 10" key="1">
    <citation type="submission" date="2020-08" db="EMBL/GenBank/DDBJ databases">
        <title>The Agave Microbiome: Exploring the role of microbial communities in plant adaptations to desert environments.</title>
        <authorList>
            <person name="Partida-Martinez L.P."/>
        </authorList>
    </citation>
    <scope>NUCLEOTIDE SEQUENCE [LARGE SCALE GENOMIC DNA]</scope>
    <source>
        <strain evidence="9 10">RAS26</strain>
    </source>
</reference>
<reference evidence="9 10" key="2">
    <citation type="submission" date="2020-08" db="EMBL/GenBank/DDBJ databases">
        <authorList>
            <person name="Partida-Martinez L."/>
            <person name="Huntemann M."/>
            <person name="Clum A."/>
            <person name="Wang J."/>
            <person name="Palaniappan K."/>
            <person name="Ritter S."/>
            <person name="Chen I.-M."/>
            <person name="Stamatis D."/>
            <person name="Reddy T."/>
            <person name="O'Malley R."/>
            <person name="Daum C."/>
            <person name="Shapiro N."/>
            <person name="Ivanova N."/>
            <person name="Kyrpides N."/>
            <person name="Woyke T."/>
        </authorList>
    </citation>
    <scope>NUCLEOTIDE SEQUENCE [LARGE SCALE GENOMIC DNA]</scope>
    <source>
        <strain evidence="9 10">RAS26</strain>
    </source>
</reference>
<dbReference type="GO" id="GO:0005886">
    <property type="term" value="C:plasma membrane"/>
    <property type="evidence" value="ECO:0007669"/>
    <property type="project" value="UniProtKB-SubCell"/>
</dbReference>